<feature type="compositionally biased region" description="Pro residues" evidence="1">
    <location>
        <begin position="152"/>
        <end position="182"/>
    </location>
</feature>
<keyword evidence="2" id="KW-0812">Transmembrane</keyword>
<accession>A0A4P6FCV9</accession>
<evidence type="ECO:0000256" key="2">
    <source>
        <dbReference type="SAM" id="Phobius"/>
    </source>
</evidence>
<feature type="region of interest" description="Disordered" evidence="1">
    <location>
        <begin position="467"/>
        <end position="487"/>
    </location>
</feature>
<dbReference type="Pfam" id="PF13845">
    <property type="entry name" value="Septum_form"/>
    <property type="match status" value="1"/>
</dbReference>
<dbReference type="EMBL" id="CP035491">
    <property type="protein sequence ID" value="QAY72803.1"/>
    <property type="molecule type" value="Genomic_DNA"/>
</dbReference>
<dbReference type="OrthoDB" id="5112895at2"/>
<gene>
    <name evidence="4" type="ORF">ET445_05045</name>
</gene>
<sequence length="946" mass="95143">MAWRDGAGAADGGFGDGFGDGADWLAGQFGASAPEAPAAPVAPAAPAPAAPQYAPDPFAQGHDPFAPPAAPSFTTPPAAAPAPAPEPVRRHEEVADWFSLAEPVVKPAPVEPDASTRALPVVGSADVSGYAPAAPSPVPAPTWTSEPEPVAWTPPPAPEPAAWTPPPAPEPDPAPAPAPAPGPSFSWTQAPVPDQWAPQTPVVAANDPFAAPAPGPVTPTAPFALTWGDGALDSEAAIRAAFAQLSAPARPSEPAQSFEPVPPVAMEPVQPVRPASSAEPTYPAEPVAEPEPLDPWVASRYAEAQSEAPAFQPAPLLPPDPDPEVSPFEGFTPPPVARQSFTPLPEGGAASAPRQTDFGAELWSAISEPELEVRGPAAAPETVPAEPVGGFAAAEPERKAESEVLQRPRAPFPAFASVRWDEPDEPTGTQVPGAAMPPAVVPPAAVAPAEPVDDLLAALAGGPRAVPPAPVDPPTPTPPSGFGFDDRLDVEQPAFDAGPVLESPVAEVRADDEFGSAFGALGLVGGPVEAPVDVPPAPRVRAWSAVDAQTTPAVDDPFADDDFDDEGEESVFLWRLVPDPDAPDPKVDPAAAAALAAAAAAVQPPVAGEGGAWSLDGAFEDDDTHADDLGATAALDLPPLGAPDHDPWFDEREPAPTALLEQPRRHAQAGASDPDDPFAVFFGAADPTPAAVPLAGASALGAVNRAGSDAPTGGFPAGPGPVRGRSAGDGPSSGDASGSGGSGSNGSGGNGGGSGRGGLPRPLLWIAGALVVLVVLAGLFYVGTRLTGGDKASPTGSPASTTTDAATETPTPEPTAPQPAGVHAWDTLFGGECLDPFTDPWAEEFTVVDCAAPHAAQLVYRGTLAYDAAAAFPGEADLGAQMATLCRAPGVIDVAAAAGAPDLQVQGTFPVTEEQWAAGMRTFYCFVNRAGGEPITGTLQGPGPTA</sequence>
<protein>
    <recommendedName>
        <fullName evidence="3">Septum formation-related domain-containing protein</fullName>
    </recommendedName>
</protein>
<dbReference type="AlphaFoldDB" id="A0A4P6FCV9"/>
<evidence type="ECO:0000256" key="1">
    <source>
        <dbReference type="SAM" id="MobiDB-lite"/>
    </source>
</evidence>
<feature type="compositionally biased region" description="Low complexity" evidence="1">
    <location>
        <begin position="31"/>
        <end position="42"/>
    </location>
</feature>
<evidence type="ECO:0000313" key="4">
    <source>
        <dbReference type="EMBL" id="QAY72803.1"/>
    </source>
</evidence>
<proteinExistence type="predicted"/>
<feature type="region of interest" description="Disordered" evidence="1">
    <location>
        <begin position="710"/>
        <end position="755"/>
    </location>
</feature>
<name>A0A4P6FCV9_9MICO</name>
<dbReference type="Proteomes" id="UP000291259">
    <property type="component" value="Chromosome"/>
</dbReference>
<feature type="compositionally biased region" description="Low complexity" evidence="1">
    <location>
        <begin position="792"/>
        <end position="810"/>
    </location>
</feature>
<feature type="compositionally biased region" description="Gly residues" evidence="1">
    <location>
        <begin position="9"/>
        <end position="20"/>
    </location>
</feature>
<feature type="region of interest" description="Disordered" evidence="1">
    <location>
        <begin position="246"/>
        <end position="364"/>
    </location>
</feature>
<feature type="region of interest" description="Disordered" evidence="1">
    <location>
        <begin position="1"/>
        <end position="91"/>
    </location>
</feature>
<organism evidence="4 5">
    <name type="scientific">Agromyces protaetiae</name>
    <dbReference type="NCBI Taxonomy" id="2509455"/>
    <lineage>
        <taxon>Bacteria</taxon>
        <taxon>Bacillati</taxon>
        <taxon>Actinomycetota</taxon>
        <taxon>Actinomycetes</taxon>
        <taxon>Micrococcales</taxon>
        <taxon>Microbacteriaceae</taxon>
        <taxon>Agromyces</taxon>
    </lineage>
</organism>
<feature type="transmembrane region" description="Helical" evidence="2">
    <location>
        <begin position="763"/>
        <end position="782"/>
    </location>
</feature>
<feature type="compositionally biased region" description="Pro residues" evidence="1">
    <location>
        <begin position="467"/>
        <end position="479"/>
    </location>
</feature>
<keyword evidence="2" id="KW-0472">Membrane</keyword>
<dbReference type="InterPro" id="IPR026004">
    <property type="entry name" value="Septum_form"/>
</dbReference>
<feature type="compositionally biased region" description="Gly residues" evidence="1">
    <location>
        <begin position="737"/>
        <end position="755"/>
    </location>
</feature>
<feature type="region of interest" description="Disordered" evidence="1">
    <location>
        <begin position="787"/>
        <end position="822"/>
    </location>
</feature>
<keyword evidence="2" id="KW-1133">Transmembrane helix</keyword>
<reference evidence="4 5" key="1">
    <citation type="submission" date="2019-01" db="EMBL/GenBank/DDBJ databases">
        <title>Genome sequencing of strain FW100M-8.</title>
        <authorList>
            <person name="Heo J."/>
            <person name="Kim S.-J."/>
            <person name="Kim J.-S."/>
            <person name="Hong S.-B."/>
            <person name="Kwon S.-W."/>
        </authorList>
    </citation>
    <scope>NUCLEOTIDE SEQUENCE [LARGE SCALE GENOMIC DNA]</scope>
    <source>
        <strain evidence="4 5">FW100M-8</strain>
    </source>
</reference>
<evidence type="ECO:0000259" key="3">
    <source>
        <dbReference type="Pfam" id="PF13845"/>
    </source>
</evidence>
<keyword evidence="5" id="KW-1185">Reference proteome</keyword>
<dbReference type="RefSeq" id="WP_129189402.1">
    <property type="nucleotide sequence ID" value="NZ_CP035491.1"/>
</dbReference>
<feature type="compositionally biased region" description="Low complexity" evidence="1">
    <location>
        <begin position="50"/>
        <end position="59"/>
    </location>
</feature>
<evidence type="ECO:0000313" key="5">
    <source>
        <dbReference type="Proteomes" id="UP000291259"/>
    </source>
</evidence>
<feature type="region of interest" description="Disordered" evidence="1">
    <location>
        <begin position="133"/>
        <end position="227"/>
    </location>
</feature>
<feature type="region of interest" description="Disordered" evidence="1">
    <location>
        <begin position="415"/>
        <end position="437"/>
    </location>
</feature>
<feature type="domain" description="Septum formation-related" evidence="3">
    <location>
        <begin position="831"/>
        <end position="931"/>
    </location>
</feature>
<dbReference type="KEGG" id="agf:ET445_05045"/>
<feature type="compositionally biased region" description="Low complexity" evidence="1">
    <location>
        <begin position="724"/>
        <end position="736"/>
    </location>
</feature>